<gene>
    <name evidence="2" type="ORF">GM49_0295</name>
</gene>
<dbReference type="PANTHER" id="PTHR34580">
    <property type="match status" value="1"/>
</dbReference>
<evidence type="ECO:0000313" key="2">
    <source>
        <dbReference type="EMBL" id="KGA03768.1"/>
    </source>
</evidence>
<name>A0A094RGJ7_9ZZZZ</name>
<dbReference type="PANTHER" id="PTHR34580:SF3">
    <property type="entry name" value="PROTEIN PAFB"/>
    <property type="match status" value="1"/>
</dbReference>
<protein>
    <recommendedName>
        <fullName evidence="1">WYL domain-containing protein</fullName>
    </recommendedName>
</protein>
<dbReference type="InterPro" id="IPR026881">
    <property type="entry name" value="WYL_dom"/>
</dbReference>
<reference evidence="2" key="1">
    <citation type="submission" date="2014-05" db="EMBL/GenBank/DDBJ databases">
        <title>Key roles for freshwater Actinobacteria revealed by deep metagenomic sequencing.</title>
        <authorList>
            <person name="Ghai R."/>
            <person name="Mizuno C.M."/>
            <person name="Picazo A."/>
            <person name="Camacho A."/>
            <person name="Rodriguez-Valera F."/>
        </authorList>
    </citation>
    <scope>NUCLEOTIDE SEQUENCE</scope>
</reference>
<dbReference type="PROSITE" id="PS52050">
    <property type="entry name" value="WYL"/>
    <property type="match status" value="1"/>
</dbReference>
<dbReference type="Pfam" id="PF13280">
    <property type="entry name" value="WYL"/>
    <property type="match status" value="1"/>
</dbReference>
<dbReference type="AlphaFoldDB" id="A0A094RGJ7"/>
<sequence>MSDRKTERLINLTLALLATKRYLKKSEILTNVQGYEGTQEAKERMFERDKDDLRSLGIEIEVGELDVFFEDEPGYRIPQKSYELNVPNLTGRELALLSIASNFWNDSILAPTAHSGIRKLQSLGIPAALDLDFQIKYRFENPSDLLEQLSKAILQKSKITFSYDSPSLKLRHLEPYRILFWNSFWYLIGMDLDRNGIRLFKLSRFLGDVEISKKKNEFQIPSDFAVADFLPKSDPEIVHTARVEIRRDCAALLRRRGELISQGADFDTYEINYETERAFLREIVWHGTNVRIIGPENLKTILITLLDGAIK</sequence>
<evidence type="ECO:0000259" key="1">
    <source>
        <dbReference type="Pfam" id="PF13280"/>
    </source>
</evidence>
<proteinExistence type="predicted"/>
<feature type="domain" description="WYL" evidence="1">
    <location>
        <begin position="145"/>
        <end position="205"/>
    </location>
</feature>
<comment type="caution">
    <text evidence="2">The sequence shown here is derived from an EMBL/GenBank/DDBJ whole genome shotgun (WGS) entry which is preliminary data.</text>
</comment>
<accession>A0A094RGJ7</accession>
<dbReference type="EMBL" id="JNSJ01000002">
    <property type="protein sequence ID" value="KGA03768.1"/>
    <property type="molecule type" value="Genomic_DNA"/>
</dbReference>
<dbReference type="InterPro" id="IPR051534">
    <property type="entry name" value="CBASS_pafABC_assoc_protein"/>
</dbReference>
<organism evidence="2">
    <name type="scientific">freshwater metagenome</name>
    <dbReference type="NCBI Taxonomy" id="449393"/>
    <lineage>
        <taxon>unclassified sequences</taxon>
        <taxon>metagenomes</taxon>
        <taxon>ecological metagenomes</taxon>
    </lineage>
</organism>